<keyword evidence="1" id="KW-0472">Membrane</keyword>
<feature type="transmembrane region" description="Helical" evidence="1">
    <location>
        <begin position="69"/>
        <end position="88"/>
    </location>
</feature>
<gene>
    <name evidence="2" type="ORF">RR46_05415</name>
</gene>
<dbReference type="EMBL" id="KQ459580">
    <property type="protein sequence ID" value="KPI99231.1"/>
    <property type="molecule type" value="Genomic_DNA"/>
</dbReference>
<dbReference type="AlphaFoldDB" id="A0A194Q102"/>
<name>A0A194Q102_PAPXU</name>
<sequence>MLIADESESVPVVPSRCETEGFSGSSAAQIQPPWSCCGVNGYPNNCSAKMTYTKNCQETITIWLQKYQASIYASVAVLHVILASCSLLRRAYSTPRKRSARVSPDPDGGTDDMVMIVLGKGRMGWQKPN</sequence>
<proteinExistence type="predicted"/>
<keyword evidence="1" id="KW-1133">Transmembrane helix</keyword>
<dbReference type="InterPro" id="IPR008952">
    <property type="entry name" value="Tetraspanin_EC2_sf"/>
</dbReference>
<dbReference type="Proteomes" id="UP000053268">
    <property type="component" value="Unassembled WGS sequence"/>
</dbReference>
<organism evidence="2 3">
    <name type="scientific">Papilio xuthus</name>
    <name type="common">Asian swallowtail butterfly</name>
    <dbReference type="NCBI Taxonomy" id="66420"/>
    <lineage>
        <taxon>Eukaryota</taxon>
        <taxon>Metazoa</taxon>
        <taxon>Ecdysozoa</taxon>
        <taxon>Arthropoda</taxon>
        <taxon>Hexapoda</taxon>
        <taxon>Insecta</taxon>
        <taxon>Pterygota</taxon>
        <taxon>Neoptera</taxon>
        <taxon>Endopterygota</taxon>
        <taxon>Lepidoptera</taxon>
        <taxon>Glossata</taxon>
        <taxon>Ditrysia</taxon>
        <taxon>Papilionoidea</taxon>
        <taxon>Papilionidae</taxon>
        <taxon>Papilioninae</taxon>
        <taxon>Papilio</taxon>
    </lineage>
</organism>
<dbReference type="GO" id="GO:0016020">
    <property type="term" value="C:membrane"/>
    <property type="evidence" value="ECO:0007669"/>
    <property type="project" value="InterPro"/>
</dbReference>
<evidence type="ECO:0000313" key="2">
    <source>
        <dbReference type="EMBL" id="KPI99231.1"/>
    </source>
</evidence>
<evidence type="ECO:0000256" key="1">
    <source>
        <dbReference type="SAM" id="Phobius"/>
    </source>
</evidence>
<dbReference type="SUPFAM" id="SSF48652">
    <property type="entry name" value="Tetraspanin"/>
    <property type="match status" value="1"/>
</dbReference>
<keyword evidence="1" id="KW-0812">Transmembrane</keyword>
<keyword evidence="3" id="KW-1185">Reference proteome</keyword>
<protein>
    <submittedName>
        <fullName evidence="2">Uncharacterized protein</fullName>
    </submittedName>
</protein>
<accession>A0A194Q102</accession>
<evidence type="ECO:0000313" key="3">
    <source>
        <dbReference type="Proteomes" id="UP000053268"/>
    </source>
</evidence>
<reference evidence="2 3" key="1">
    <citation type="journal article" date="2015" name="Nat. Commun.">
        <title>Outbred genome sequencing and CRISPR/Cas9 gene editing in butterflies.</title>
        <authorList>
            <person name="Li X."/>
            <person name="Fan D."/>
            <person name="Zhang W."/>
            <person name="Liu G."/>
            <person name="Zhang L."/>
            <person name="Zhao L."/>
            <person name="Fang X."/>
            <person name="Chen L."/>
            <person name="Dong Y."/>
            <person name="Chen Y."/>
            <person name="Ding Y."/>
            <person name="Zhao R."/>
            <person name="Feng M."/>
            <person name="Zhu Y."/>
            <person name="Feng Y."/>
            <person name="Jiang X."/>
            <person name="Zhu D."/>
            <person name="Xiang H."/>
            <person name="Feng X."/>
            <person name="Li S."/>
            <person name="Wang J."/>
            <person name="Zhang G."/>
            <person name="Kronforst M.R."/>
            <person name="Wang W."/>
        </authorList>
    </citation>
    <scope>NUCLEOTIDE SEQUENCE [LARGE SCALE GENOMIC DNA]</scope>
    <source>
        <strain evidence="2">Ya'a_city_454_Px</strain>
        <tissue evidence="2">Whole body</tissue>
    </source>
</reference>